<feature type="signal peptide" evidence="1">
    <location>
        <begin position="1"/>
        <end position="22"/>
    </location>
</feature>
<name>A0A9P9RC87_FUSSL</name>
<evidence type="ECO:0000313" key="2">
    <source>
        <dbReference type="EMBL" id="KAH7273504.1"/>
    </source>
</evidence>
<accession>A0A9P9RC87</accession>
<protein>
    <submittedName>
        <fullName evidence="2">Uncharacterized protein</fullName>
    </submittedName>
</protein>
<sequence>MGSAMIPSLVAISVYILMSGQGVVPDHQLWSRCARAVDQLRLRQGQSISQVKTSRIESMAICRLFGMFPTRPLATVG</sequence>
<comment type="caution">
    <text evidence="2">The sequence shown here is derived from an EMBL/GenBank/DDBJ whole genome shotgun (WGS) entry which is preliminary data.</text>
</comment>
<dbReference type="EMBL" id="JAGTJS010000002">
    <property type="protein sequence ID" value="KAH7273504.1"/>
    <property type="molecule type" value="Genomic_DNA"/>
</dbReference>
<organism evidence="2 3">
    <name type="scientific">Fusarium solani</name>
    <name type="common">Filamentous fungus</name>
    <dbReference type="NCBI Taxonomy" id="169388"/>
    <lineage>
        <taxon>Eukaryota</taxon>
        <taxon>Fungi</taxon>
        <taxon>Dikarya</taxon>
        <taxon>Ascomycota</taxon>
        <taxon>Pezizomycotina</taxon>
        <taxon>Sordariomycetes</taxon>
        <taxon>Hypocreomycetidae</taxon>
        <taxon>Hypocreales</taxon>
        <taxon>Nectriaceae</taxon>
        <taxon>Fusarium</taxon>
        <taxon>Fusarium solani species complex</taxon>
    </lineage>
</organism>
<feature type="chain" id="PRO_5040203753" evidence="1">
    <location>
        <begin position="23"/>
        <end position="77"/>
    </location>
</feature>
<keyword evidence="3" id="KW-1185">Reference proteome</keyword>
<dbReference type="AlphaFoldDB" id="A0A9P9RC87"/>
<dbReference type="Proteomes" id="UP000736672">
    <property type="component" value="Unassembled WGS sequence"/>
</dbReference>
<reference evidence="2" key="1">
    <citation type="journal article" date="2021" name="Nat. Commun.">
        <title>Genetic determinants of endophytism in the Arabidopsis root mycobiome.</title>
        <authorList>
            <person name="Mesny F."/>
            <person name="Miyauchi S."/>
            <person name="Thiergart T."/>
            <person name="Pickel B."/>
            <person name="Atanasova L."/>
            <person name="Karlsson M."/>
            <person name="Huettel B."/>
            <person name="Barry K.W."/>
            <person name="Haridas S."/>
            <person name="Chen C."/>
            <person name="Bauer D."/>
            <person name="Andreopoulos W."/>
            <person name="Pangilinan J."/>
            <person name="LaButti K."/>
            <person name="Riley R."/>
            <person name="Lipzen A."/>
            <person name="Clum A."/>
            <person name="Drula E."/>
            <person name="Henrissat B."/>
            <person name="Kohler A."/>
            <person name="Grigoriev I.V."/>
            <person name="Martin F.M."/>
            <person name="Hacquard S."/>
        </authorList>
    </citation>
    <scope>NUCLEOTIDE SEQUENCE</scope>
    <source>
        <strain evidence="2">FSSC 5 MPI-SDFR-AT-0091</strain>
    </source>
</reference>
<evidence type="ECO:0000256" key="1">
    <source>
        <dbReference type="SAM" id="SignalP"/>
    </source>
</evidence>
<proteinExistence type="predicted"/>
<keyword evidence="1" id="KW-0732">Signal</keyword>
<gene>
    <name evidence="2" type="ORF">B0J15DRAFT_477291</name>
</gene>
<evidence type="ECO:0000313" key="3">
    <source>
        <dbReference type="Proteomes" id="UP000736672"/>
    </source>
</evidence>